<evidence type="ECO:0000313" key="4">
    <source>
        <dbReference type="EMBL" id="MFB9055667.1"/>
    </source>
</evidence>
<dbReference type="Proteomes" id="UP001589585">
    <property type="component" value="Unassembled WGS sequence"/>
</dbReference>
<organism evidence="4 5">
    <name type="scientific">Mariniflexile ostreae</name>
    <dbReference type="NCBI Taxonomy" id="1520892"/>
    <lineage>
        <taxon>Bacteria</taxon>
        <taxon>Pseudomonadati</taxon>
        <taxon>Bacteroidota</taxon>
        <taxon>Flavobacteriia</taxon>
        <taxon>Flavobacteriales</taxon>
        <taxon>Flavobacteriaceae</taxon>
        <taxon>Mariniflexile</taxon>
    </lineage>
</organism>
<dbReference type="EMBL" id="JBHMFC010000009">
    <property type="protein sequence ID" value="MFB9055667.1"/>
    <property type="molecule type" value="Genomic_DNA"/>
</dbReference>
<dbReference type="Gene3D" id="2.60.120.1440">
    <property type="match status" value="1"/>
</dbReference>
<accession>A0ABV5F896</accession>
<protein>
    <submittedName>
        <fullName evidence="4">FecR family protein</fullName>
    </submittedName>
</protein>
<evidence type="ECO:0000259" key="3">
    <source>
        <dbReference type="Pfam" id="PF16344"/>
    </source>
</evidence>
<keyword evidence="1" id="KW-0472">Membrane</keyword>
<dbReference type="Pfam" id="PF16344">
    <property type="entry name" value="FecR_C"/>
    <property type="match status" value="1"/>
</dbReference>
<dbReference type="Pfam" id="PF04773">
    <property type="entry name" value="FecR"/>
    <property type="match status" value="1"/>
</dbReference>
<evidence type="ECO:0000259" key="2">
    <source>
        <dbReference type="Pfam" id="PF04773"/>
    </source>
</evidence>
<evidence type="ECO:0000313" key="5">
    <source>
        <dbReference type="Proteomes" id="UP001589585"/>
    </source>
</evidence>
<dbReference type="InterPro" id="IPR012373">
    <property type="entry name" value="Ferrdict_sens_TM"/>
</dbReference>
<feature type="domain" description="Protein FecR C-terminal" evidence="3">
    <location>
        <begin position="233"/>
        <end position="301"/>
    </location>
</feature>
<dbReference type="InterPro" id="IPR006860">
    <property type="entry name" value="FecR"/>
</dbReference>
<sequence>MQNQYFIYLAEKYANHTATKAEIQQVEAFYAAMQKQHKSLPINLSSYKKNKIKNTIDATLHKRVDFLNFRNLSIAASFLLLLGIGLAYPLLNKTTITTLKAERKEILLDDGSKVFLNANSSISYASNFTKKRNITLKGEAFFNVARNTKNPFTVTVNHIETKVLGTSFNIKSTPNNKTIVSVNTGKVVVYSKIDSKNKVFLTKNEQVTFFNHAPLKISRNPSDDLMAWTENRIVLNNETLESTTKILENWYNVSIEFMDEDLKHETISGKFNNETLKNVMTSIALLKNLKIEYLTPNHITIRKDQ</sequence>
<name>A0ABV5F896_9FLAO</name>
<dbReference type="PIRSF" id="PIRSF018266">
    <property type="entry name" value="FecR"/>
    <property type="match status" value="1"/>
</dbReference>
<proteinExistence type="predicted"/>
<keyword evidence="1" id="KW-0812">Transmembrane</keyword>
<gene>
    <name evidence="4" type="ORF">ACFFU9_02840</name>
</gene>
<keyword evidence="1" id="KW-1133">Transmembrane helix</keyword>
<dbReference type="RefSeq" id="WP_379859858.1">
    <property type="nucleotide sequence ID" value="NZ_JBHMFC010000009.1"/>
</dbReference>
<feature type="transmembrane region" description="Helical" evidence="1">
    <location>
        <begin position="72"/>
        <end position="91"/>
    </location>
</feature>
<dbReference type="Gene3D" id="3.55.50.30">
    <property type="match status" value="1"/>
</dbReference>
<keyword evidence="5" id="KW-1185">Reference proteome</keyword>
<dbReference type="InterPro" id="IPR032508">
    <property type="entry name" value="FecR_C"/>
</dbReference>
<comment type="caution">
    <text evidence="4">The sequence shown here is derived from an EMBL/GenBank/DDBJ whole genome shotgun (WGS) entry which is preliminary data.</text>
</comment>
<feature type="domain" description="FecR protein" evidence="2">
    <location>
        <begin position="95"/>
        <end position="187"/>
    </location>
</feature>
<dbReference type="PANTHER" id="PTHR30273">
    <property type="entry name" value="PERIPLASMIC SIGNAL SENSOR AND SIGMA FACTOR ACTIVATOR FECR-RELATED"/>
    <property type="match status" value="1"/>
</dbReference>
<evidence type="ECO:0000256" key="1">
    <source>
        <dbReference type="SAM" id="Phobius"/>
    </source>
</evidence>
<reference evidence="4 5" key="1">
    <citation type="submission" date="2024-09" db="EMBL/GenBank/DDBJ databases">
        <authorList>
            <person name="Sun Q."/>
            <person name="Mori K."/>
        </authorList>
    </citation>
    <scope>NUCLEOTIDE SEQUENCE [LARGE SCALE GENOMIC DNA]</scope>
    <source>
        <strain evidence="4 5">CECT 8622</strain>
    </source>
</reference>
<dbReference type="PANTHER" id="PTHR30273:SF2">
    <property type="entry name" value="PROTEIN FECR"/>
    <property type="match status" value="1"/>
</dbReference>